<dbReference type="AlphaFoldDB" id="A0A843TYE6"/>
<evidence type="ECO:0000256" key="2">
    <source>
        <dbReference type="ARBA" id="ARBA00022980"/>
    </source>
</evidence>
<dbReference type="GO" id="GO:0022627">
    <property type="term" value="C:cytosolic small ribosomal subunit"/>
    <property type="evidence" value="ECO:0007669"/>
    <property type="project" value="TreeGrafter"/>
</dbReference>
<dbReference type="InterPro" id="IPR012606">
    <property type="entry name" value="Ribosomal_uS15_N"/>
</dbReference>
<dbReference type="PANTHER" id="PTHR11885:SF25">
    <property type="entry name" value="SMALL RIBOSOMAL SUBUNIT PROTEIN US15Y-RELATED"/>
    <property type="match status" value="1"/>
</dbReference>
<dbReference type="EMBL" id="NMUH01000225">
    <property type="protein sequence ID" value="MQL74877.1"/>
    <property type="molecule type" value="Genomic_DNA"/>
</dbReference>
<sequence>MGHMHNRGIIGYISSLQEDHPSWLNTSAQDVEENICKFVKKGLTPLQIGVNLCDSHNFA</sequence>
<dbReference type="GO" id="GO:0005730">
    <property type="term" value="C:nucleolus"/>
    <property type="evidence" value="ECO:0007669"/>
    <property type="project" value="TreeGrafter"/>
</dbReference>
<dbReference type="Pfam" id="PF08069">
    <property type="entry name" value="Ribosomal_S13_N"/>
    <property type="match status" value="1"/>
</dbReference>
<dbReference type="GO" id="GO:0070181">
    <property type="term" value="F:small ribosomal subunit rRNA binding"/>
    <property type="evidence" value="ECO:0007669"/>
    <property type="project" value="TreeGrafter"/>
</dbReference>
<protein>
    <recommendedName>
        <fullName evidence="4">Small ribosomal subunit protein uS15 N-terminal domain-containing protein</fullName>
    </recommendedName>
</protein>
<keyword evidence="6" id="KW-1185">Reference proteome</keyword>
<feature type="domain" description="Small ribosomal subunit protein uS15 N-terminal" evidence="4">
    <location>
        <begin position="1"/>
        <end position="58"/>
    </location>
</feature>
<evidence type="ECO:0000313" key="5">
    <source>
        <dbReference type="EMBL" id="MQL74877.1"/>
    </source>
</evidence>
<dbReference type="InterPro" id="IPR023029">
    <property type="entry name" value="Ribosomal_uS15_arc_euk"/>
</dbReference>
<keyword evidence="3" id="KW-0687">Ribonucleoprotein</keyword>
<comment type="similarity">
    <text evidence="1">Belongs to the universal ribosomal protein uS15 family.</text>
</comment>
<gene>
    <name evidence="5" type="ORF">Taro_007216</name>
</gene>
<keyword evidence="2" id="KW-0689">Ribosomal protein</keyword>
<name>A0A843TYE6_COLES</name>
<accession>A0A843TYE6</accession>
<evidence type="ECO:0000313" key="6">
    <source>
        <dbReference type="Proteomes" id="UP000652761"/>
    </source>
</evidence>
<dbReference type="Gene3D" id="4.10.860.130">
    <property type="match status" value="1"/>
</dbReference>
<evidence type="ECO:0000256" key="3">
    <source>
        <dbReference type="ARBA" id="ARBA00023274"/>
    </source>
</evidence>
<evidence type="ECO:0000256" key="1">
    <source>
        <dbReference type="ARBA" id="ARBA00008434"/>
    </source>
</evidence>
<dbReference type="GO" id="GO:0003735">
    <property type="term" value="F:structural constituent of ribosome"/>
    <property type="evidence" value="ECO:0007669"/>
    <property type="project" value="InterPro"/>
</dbReference>
<dbReference type="Proteomes" id="UP000652761">
    <property type="component" value="Unassembled WGS sequence"/>
</dbReference>
<dbReference type="SMART" id="SM01386">
    <property type="entry name" value="Ribosomal_S13_N"/>
    <property type="match status" value="1"/>
</dbReference>
<comment type="caution">
    <text evidence="5">The sequence shown here is derived from an EMBL/GenBank/DDBJ whole genome shotgun (WGS) entry which is preliminary data.</text>
</comment>
<dbReference type="OrthoDB" id="623277at2759"/>
<evidence type="ECO:0000259" key="4">
    <source>
        <dbReference type="SMART" id="SM01386"/>
    </source>
</evidence>
<dbReference type="PANTHER" id="PTHR11885">
    <property type="entry name" value="RIBOSOMAL PROTEIN S15P/S13E"/>
    <property type="match status" value="1"/>
</dbReference>
<organism evidence="5 6">
    <name type="scientific">Colocasia esculenta</name>
    <name type="common">Wild taro</name>
    <name type="synonym">Arum esculentum</name>
    <dbReference type="NCBI Taxonomy" id="4460"/>
    <lineage>
        <taxon>Eukaryota</taxon>
        <taxon>Viridiplantae</taxon>
        <taxon>Streptophyta</taxon>
        <taxon>Embryophyta</taxon>
        <taxon>Tracheophyta</taxon>
        <taxon>Spermatophyta</taxon>
        <taxon>Magnoliopsida</taxon>
        <taxon>Liliopsida</taxon>
        <taxon>Araceae</taxon>
        <taxon>Aroideae</taxon>
        <taxon>Colocasieae</taxon>
        <taxon>Colocasia</taxon>
    </lineage>
</organism>
<proteinExistence type="inferred from homology"/>
<reference evidence="5" key="1">
    <citation type="submission" date="2017-07" db="EMBL/GenBank/DDBJ databases">
        <title>Taro Niue Genome Assembly and Annotation.</title>
        <authorList>
            <person name="Atibalentja N."/>
            <person name="Keating K."/>
            <person name="Fields C.J."/>
        </authorList>
    </citation>
    <scope>NUCLEOTIDE SEQUENCE</scope>
    <source>
        <strain evidence="5">Niue_2</strain>
        <tissue evidence="5">Leaf</tissue>
    </source>
</reference>
<dbReference type="GO" id="GO:0006412">
    <property type="term" value="P:translation"/>
    <property type="evidence" value="ECO:0007669"/>
    <property type="project" value="InterPro"/>
</dbReference>